<gene>
    <name evidence="2" type="ORF">Sradi_4130100</name>
</gene>
<name>A0AAW2P4H0_SESRA</name>
<comment type="caution">
    <text evidence="2">The sequence shown here is derived from an EMBL/GenBank/DDBJ whole genome shotgun (WGS) entry which is preliminary data.</text>
</comment>
<accession>A0AAW2P4H0</accession>
<protein>
    <submittedName>
        <fullName evidence="2">Uncharacterized protein</fullName>
    </submittedName>
</protein>
<evidence type="ECO:0000313" key="2">
    <source>
        <dbReference type="EMBL" id="KAL0349809.1"/>
    </source>
</evidence>
<feature type="region of interest" description="Disordered" evidence="1">
    <location>
        <begin position="21"/>
        <end position="63"/>
    </location>
</feature>
<reference evidence="2" key="2">
    <citation type="journal article" date="2024" name="Plant">
        <title>Genomic evolution and insights into agronomic trait innovations of Sesamum species.</title>
        <authorList>
            <person name="Miao H."/>
            <person name="Wang L."/>
            <person name="Qu L."/>
            <person name="Liu H."/>
            <person name="Sun Y."/>
            <person name="Le M."/>
            <person name="Wang Q."/>
            <person name="Wei S."/>
            <person name="Zheng Y."/>
            <person name="Lin W."/>
            <person name="Duan Y."/>
            <person name="Cao H."/>
            <person name="Xiong S."/>
            <person name="Wang X."/>
            <person name="Wei L."/>
            <person name="Li C."/>
            <person name="Ma Q."/>
            <person name="Ju M."/>
            <person name="Zhao R."/>
            <person name="Li G."/>
            <person name="Mu C."/>
            <person name="Tian Q."/>
            <person name="Mei H."/>
            <person name="Zhang T."/>
            <person name="Gao T."/>
            <person name="Zhang H."/>
        </authorList>
    </citation>
    <scope>NUCLEOTIDE SEQUENCE</scope>
    <source>
        <strain evidence="2">G02</strain>
    </source>
</reference>
<feature type="compositionally biased region" description="Basic and acidic residues" evidence="1">
    <location>
        <begin position="24"/>
        <end position="34"/>
    </location>
</feature>
<proteinExistence type="predicted"/>
<organism evidence="2">
    <name type="scientific">Sesamum radiatum</name>
    <name type="common">Black benniseed</name>
    <dbReference type="NCBI Taxonomy" id="300843"/>
    <lineage>
        <taxon>Eukaryota</taxon>
        <taxon>Viridiplantae</taxon>
        <taxon>Streptophyta</taxon>
        <taxon>Embryophyta</taxon>
        <taxon>Tracheophyta</taxon>
        <taxon>Spermatophyta</taxon>
        <taxon>Magnoliopsida</taxon>
        <taxon>eudicotyledons</taxon>
        <taxon>Gunneridae</taxon>
        <taxon>Pentapetalae</taxon>
        <taxon>asterids</taxon>
        <taxon>lamiids</taxon>
        <taxon>Lamiales</taxon>
        <taxon>Pedaliaceae</taxon>
        <taxon>Sesamum</taxon>
    </lineage>
</organism>
<dbReference type="EMBL" id="JACGWJ010000018">
    <property type="protein sequence ID" value="KAL0349809.1"/>
    <property type="molecule type" value="Genomic_DNA"/>
</dbReference>
<evidence type="ECO:0000256" key="1">
    <source>
        <dbReference type="SAM" id="MobiDB-lite"/>
    </source>
</evidence>
<dbReference type="AlphaFoldDB" id="A0AAW2P4H0"/>
<sequence length="90" mass="9656">MIEKLGSTVLVVEASTSKAKSKVAGREKWKKRETSSTAASTSSAPLTPLGGGKGKRKRVSQSGSRMMFAFIARRRVIGRRSSLSSSPMKI</sequence>
<feature type="compositionally biased region" description="Low complexity" evidence="1">
    <location>
        <begin position="35"/>
        <end position="44"/>
    </location>
</feature>
<reference evidence="2" key="1">
    <citation type="submission" date="2020-06" db="EMBL/GenBank/DDBJ databases">
        <authorList>
            <person name="Li T."/>
            <person name="Hu X."/>
            <person name="Zhang T."/>
            <person name="Song X."/>
            <person name="Zhang H."/>
            <person name="Dai N."/>
            <person name="Sheng W."/>
            <person name="Hou X."/>
            <person name="Wei L."/>
        </authorList>
    </citation>
    <scope>NUCLEOTIDE SEQUENCE</scope>
    <source>
        <strain evidence="2">G02</strain>
        <tissue evidence="2">Leaf</tissue>
    </source>
</reference>